<keyword evidence="2" id="KW-1185">Reference proteome</keyword>
<proteinExistence type="predicted"/>
<protein>
    <recommendedName>
        <fullName evidence="3">CopG family transcriptional regulator</fullName>
    </recommendedName>
</protein>
<evidence type="ECO:0008006" key="3">
    <source>
        <dbReference type="Google" id="ProtNLM"/>
    </source>
</evidence>
<dbReference type="RefSeq" id="WP_074770171.1">
    <property type="nucleotide sequence ID" value="NZ_FNWO01000015.1"/>
</dbReference>
<reference evidence="2" key="1">
    <citation type="submission" date="2016-10" db="EMBL/GenBank/DDBJ databases">
        <authorList>
            <person name="Varghese N."/>
            <person name="Submissions S."/>
        </authorList>
    </citation>
    <scope>NUCLEOTIDE SEQUENCE [LARGE SCALE GENOMIC DNA]</scope>
    <source>
        <strain evidence="2">DSM 13234</strain>
    </source>
</reference>
<evidence type="ECO:0000313" key="2">
    <source>
        <dbReference type="Proteomes" id="UP000182983"/>
    </source>
</evidence>
<organism evidence="1 2">
    <name type="scientific">Magnetospirillum fulvum</name>
    <name type="common">Rhodospirillum fulvum</name>
    <dbReference type="NCBI Taxonomy" id="1082"/>
    <lineage>
        <taxon>Bacteria</taxon>
        <taxon>Pseudomonadati</taxon>
        <taxon>Pseudomonadota</taxon>
        <taxon>Alphaproteobacteria</taxon>
        <taxon>Rhodospirillales</taxon>
        <taxon>Rhodospirillaceae</taxon>
        <taxon>Magnetospirillum</taxon>
    </lineage>
</organism>
<dbReference type="CDD" id="cd21631">
    <property type="entry name" value="RHH_CopG_NikR-like"/>
    <property type="match status" value="1"/>
</dbReference>
<evidence type="ECO:0000313" key="1">
    <source>
        <dbReference type="EMBL" id="SEH59454.1"/>
    </source>
</evidence>
<dbReference type="OrthoDB" id="9803941at2"/>
<accession>A0A1H6JI80</accession>
<dbReference type="EMBL" id="FNWO01000015">
    <property type="protein sequence ID" value="SEH59454.1"/>
    <property type="molecule type" value="Genomic_DNA"/>
</dbReference>
<gene>
    <name evidence="1" type="ORF">SAMN04244559_03102</name>
</gene>
<dbReference type="Proteomes" id="UP000182983">
    <property type="component" value="Unassembled WGS sequence"/>
</dbReference>
<sequence length="136" mass="15403">MNRTRIRHQLFLDPDLSARLETLAAKPGVSKSTILADALAAWLNRRGSQELDERFGLRLHRISDQLDRIERDGQVLLESLALFVRYQLTVTAPLPEPDKAARAVGQERFQKFIDQVGRQIAARRRTLSGDQEGDPS</sequence>
<dbReference type="AlphaFoldDB" id="A0A1H6JI80"/>
<name>A0A1H6JI80_MAGFU</name>